<gene>
    <name evidence="2" type="ORF">PMG71_11330</name>
</gene>
<dbReference type="RefSeq" id="WP_283753776.1">
    <property type="nucleotide sequence ID" value="NZ_JAQOSP010000077.1"/>
</dbReference>
<dbReference type="InterPro" id="IPR003593">
    <property type="entry name" value="AAA+_ATPase"/>
</dbReference>
<dbReference type="InterPro" id="IPR054472">
    <property type="entry name" value="WHD"/>
</dbReference>
<dbReference type="EMBL" id="JAQOSP010000077">
    <property type="protein sequence ID" value="MDJ1170019.1"/>
    <property type="molecule type" value="Genomic_DNA"/>
</dbReference>
<dbReference type="CDD" id="cd19481">
    <property type="entry name" value="RecA-like_protease"/>
    <property type="match status" value="1"/>
</dbReference>
<accession>A0ABT7ASY7</accession>
<dbReference type="SUPFAM" id="SSF52540">
    <property type="entry name" value="P-loop containing nucleoside triphosphate hydrolases"/>
    <property type="match status" value="1"/>
</dbReference>
<evidence type="ECO:0000259" key="1">
    <source>
        <dbReference type="SMART" id="SM00382"/>
    </source>
</evidence>
<dbReference type="PANTHER" id="PTHR46411">
    <property type="entry name" value="FAMILY ATPASE, PUTATIVE-RELATED"/>
    <property type="match status" value="1"/>
</dbReference>
<evidence type="ECO:0000313" key="2">
    <source>
        <dbReference type="EMBL" id="MDJ1170019.1"/>
    </source>
</evidence>
<dbReference type="Proteomes" id="UP001235303">
    <property type="component" value="Unassembled WGS sequence"/>
</dbReference>
<evidence type="ECO:0000313" key="3">
    <source>
        <dbReference type="Proteomes" id="UP001235303"/>
    </source>
</evidence>
<sequence length="654" mass="73986">MTSVLPDNLTWYQQNREVLRVALERILTLLEYFQEQQQILFLEPIDWPLNSSIEALQNKFHLSNFELDILLLCAGCELNPRIAQLCGKLRGNPNLNVPSLMLALGVLPESDVSVISPDRPLLRWQLIRPESHLILTEASLKLNHRILCYLLGEHPIDPALQGIVRPIENPEPLILAASHQVMVAEILEFWLTQDTLSELPVLQLCSSDVQTVYQIAGAIATEAELDLQVLSAQSLPQERAELHQLQLLWERESLLGERILFIDAYNLSAEPSRHHALKHWIESITTPLIIGSEDRYSSQRRTLITYPIAPLSYEERKQLWQHHLGDLAPQLNGQLERLAGQFYVNVNTIQAATQQVLHAAKTEPEHLSQTLWNICRLQARPRLEELAQFIHPKATWEDLVLPEGLQSMLQEMAAHLRQRVKVQEEWGFRAKNSRGLGLSALFAGGSGTGKTMAAEVLGHELKLDIFRIDLSAVTSKYIGETEKNLQRIFDAAEVGGTILLFDEADALFGKRTEVKDSRDRYANIEVSYLLQRMEAYQGLAILTTNLKDSIDQAFLRRIPFVLNFPFPNKEARAKIWRRVFPEQTPTDGLSYERLAQLNVTGGNIRSIALNAAVLAADAGEPVRMEHIFSATQTEYIKLGALLTSSETRGWFKTS</sequence>
<organism evidence="2 3">
    <name type="scientific">Roseofilum acuticapitatum BLCC-M154</name>
    <dbReference type="NCBI Taxonomy" id="3022444"/>
    <lineage>
        <taxon>Bacteria</taxon>
        <taxon>Bacillati</taxon>
        <taxon>Cyanobacteriota</taxon>
        <taxon>Cyanophyceae</taxon>
        <taxon>Desertifilales</taxon>
        <taxon>Desertifilaceae</taxon>
        <taxon>Roseofilum</taxon>
        <taxon>Roseofilum acuticapitatum</taxon>
    </lineage>
</organism>
<comment type="caution">
    <text evidence="2">The sequence shown here is derived from an EMBL/GenBank/DDBJ whole genome shotgun (WGS) entry which is preliminary data.</text>
</comment>
<reference evidence="2 3" key="1">
    <citation type="submission" date="2023-01" db="EMBL/GenBank/DDBJ databases">
        <title>Novel diversity within Roseofilum (Cyanobacteria; Desertifilaceae) from marine benthic mats with descriptions of four novel species.</title>
        <authorList>
            <person name="Wang Y."/>
            <person name="Berthold D.E."/>
            <person name="Hu J."/>
            <person name="Lefler F.W."/>
            <person name="Laughinghouse H.D. IV."/>
        </authorList>
    </citation>
    <scope>NUCLEOTIDE SEQUENCE [LARGE SCALE GENOMIC DNA]</scope>
    <source>
        <strain evidence="2 3">BLCC-M154</strain>
    </source>
</reference>
<dbReference type="PANTHER" id="PTHR46411:SF3">
    <property type="entry name" value="AAA+ ATPASE DOMAIN-CONTAINING PROTEIN"/>
    <property type="match status" value="1"/>
</dbReference>
<feature type="domain" description="AAA+ ATPase" evidence="1">
    <location>
        <begin position="436"/>
        <end position="568"/>
    </location>
</feature>
<proteinExistence type="predicted"/>
<dbReference type="Gene3D" id="3.40.50.300">
    <property type="entry name" value="P-loop containing nucleotide triphosphate hydrolases"/>
    <property type="match status" value="1"/>
</dbReference>
<name>A0ABT7ASY7_9CYAN</name>
<dbReference type="SMART" id="SM00382">
    <property type="entry name" value="AAA"/>
    <property type="match status" value="1"/>
</dbReference>
<keyword evidence="3" id="KW-1185">Reference proteome</keyword>
<dbReference type="Pfam" id="PF00004">
    <property type="entry name" value="AAA"/>
    <property type="match status" value="1"/>
</dbReference>
<dbReference type="InterPro" id="IPR003959">
    <property type="entry name" value="ATPase_AAA_core"/>
</dbReference>
<dbReference type="Pfam" id="PF22977">
    <property type="entry name" value="WHD"/>
    <property type="match status" value="1"/>
</dbReference>
<protein>
    <submittedName>
        <fullName evidence="2">AAA family ATPase</fullName>
    </submittedName>
</protein>
<dbReference type="InterPro" id="IPR027417">
    <property type="entry name" value="P-loop_NTPase"/>
</dbReference>